<organism evidence="1 2">
    <name type="scientific">Ancylostoma ceylanicum</name>
    <dbReference type="NCBI Taxonomy" id="53326"/>
    <lineage>
        <taxon>Eukaryota</taxon>
        <taxon>Metazoa</taxon>
        <taxon>Ecdysozoa</taxon>
        <taxon>Nematoda</taxon>
        <taxon>Chromadorea</taxon>
        <taxon>Rhabditida</taxon>
        <taxon>Rhabditina</taxon>
        <taxon>Rhabditomorpha</taxon>
        <taxon>Strongyloidea</taxon>
        <taxon>Ancylostomatidae</taxon>
        <taxon>Ancylostomatinae</taxon>
        <taxon>Ancylostoma</taxon>
    </lineage>
</organism>
<protein>
    <submittedName>
        <fullName evidence="1">Uncharacterized protein</fullName>
    </submittedName>
</protein>
<evidence type="ECO:0000313" key="2">
    <source>
        <dbReference type="Proteomes" id="UP000054495"/>
    </source>
</evidence>
<keyword evidence="2" id="KW-1185">Reference proteome</keyword>
<name>A0A0D6L381_9BILA</name>
<sequence length="36" mass="3861">MAMSLVSVHAWSRKVTFCPITTSMFSSQPTASGIPC</sequence>
<dbReference type="EMBL" id="KE132868">
    <property type="protein sequence ID" value="EPB65020.1"/>
    <property type="molecule type" value="Genomic_DNA"/>
</dbReference>
<proteinExistence type="predicted"/>
<dbReference type="Proteomes" id="UP000054495">
    <property type="component" value="Unassembled WGS sequence"/>
</dbReference>
<accession>A0A0D6L381</accession>
<evidence type="ECO:0000313" key="1">
    <source>
        <dbReference type="EMBL" id="EPB65020.1"/>
    </source>
</evidence>
<reference evidence="1 2" key="1">
    <citation type="submission" date="2013-05" db="EMBL/GenBank/DDBJ databases">
        <title>Draft genome of the parasitic nematode Anyclostoma ceylanicum.</title>
        <authorList>
            <person name="Mitreva M."/>
        </authorList>
    </citation>
    <scope>NUCLEOTIDE SEQUENCE [LARGE SCALE GENOMIC DNA]</scope>
</reference>
<feature type="non-terminal residue" evidence="1">
    <location>
        <position position="36"/>
    </location>
</feature>
<gene>
    <name evidence="1" type="ORF">ANCCEY_15917</name>
</gene>
<dbReference type="AlphaFoldDB" id="A0A0D6L381"/>